<dbReference type="EnsemblMetazoa" id="XM_030977254">
    <property type="protein sequence ID" value="XP_030833114"/>
    <property type="gene ID" value="LOC587749"/>
</dbReference>
<evidence type="ECO:0000256" key="9">
    <source>
        <dbReference type="PIRNR" id="PIRNR011018"/>
    </source>
</evidence>
<keyword evidence="4" id="KW-0732">Signal</keyword>
<dbReference type="GO" id="GO:0009966">
    <property type="term" value="P:regulation of signal transduction"/>
    <property type="evidence" value="ECO:0000318"/>
    <property type="project" value="GO_Central"/>
</dbReference>
<keyword evidence="6 10" id="KW-1133">Transmembrane helix</keyword>
<accession>A0A7M7NB64</accession>
<dbReference type="GO" id="GO:0005789">
    <property type="term" value="C:endoplasmic reticulum membrane"/>
    <property type="evidence" value="ECO:0000318"/>
    <property type="project" value="GO_Central"/>
</dbReference>
<dbReference type="InterPro" id="IPR018247">
    <property type="entry name" value="EF_Hand_1_Ca_BS"/>
</dbReference>
<comment type="subcellular location">
    <subcellularLocation>
        <location evidence="1">Endoplasmic reticulum membrane</location>
        <topology evidence="1">Single-pass membrane protein</topology>
    </subcellularLocation>
</comment>
<evidence type="ECO:0000256" key="1">
    <source>
        <dbReference type="ARBA" id="ARBA00004389"/>
    </source>
</evidence>
<keyword evidence="3 10" id="KW-0812">Transmembrane</keyword>
<dbReference type="GeneID" id="587749"/>
<dbReference type="SUPFAM" id="SSF53187">
    <property type="entry name" value="Zn-dependent exopeptidases"/>
    <property type="match status" value="1"/>
</dbReference>
<dbReference type="FunCoup" id="A0A7M7NB64">
    <property type="interactions" value="1665"/>
</dbReference>
<evidence type="ECO:0000256" key="5">
    <source>
        <dbReference type="ARBA" id="ARBA00022824"/>
    </source>
</evidence>
<dbReference type="InterPro" id="IPR016574">
    <property type="entry name" value="Nicalin"/>
</dbReference>
<dbReference type="KEGG" id="spu:587749"/>
<evidence type="ECO:0000256" key="10">
    <source>
        <dbReference type="SAM" id="Phobius"/>
    </source>
</evidence>
<evidence type="ECO:0000256" key="2">
    <source>
        <dbReference type="ARBA" id="ARBA00007717"/>
    </source>
</evidence>
<name>A0A7M7NB64_STRPU</name>
<evidence type="ECO:0000256" key="6">
    <source>
        <dbReference type="ARBA" id="ARBA00022989"/>
    </source>
</evidence>
<dbReference type="Gene3D" id="3.40.630.10">
    <property type="entry name" value="Zn peptidases"/>
    <property type="match status" value="1"/>
</dbReference>
<evidence type="ECO:0000256" key="3">
    <source>
        <dbReference type="ARBA" id="ARBA00022692"/>
    </source>
</evidence>
<dbReference type="PANTHER" id="PTHR31826">
    <property type="entry name" value="NICALIN"/>
    <property type="match status" value="1"/>
</dbReference>
<feature type="domain" description="Peptidase M28" evidence="11">
    <location>
        <begin position="213"/>
        <end position="415"/>
    </location>
</feature>
<proteinExistence type="inferred from homology"/>
<dbReference type="FunFam" id="3.40.630.10:FF:000021">
    <property type="entry name" value="Nicalin"/>
    <property type="match status" value="1"/>
</dbReference>
<dbReference type="RefSeq" id="XP_030833114.1">
    <property type="nucleotide sequence ID" value="XM_030977254.1"/>
</dbReference>
<reference evidence="13" key="1">
    <citation type="submission" date="2015-02" db="EMBL/GenBank/DDBJ databases">
        <title>Genome sequencing for Strongylocentrotus purpuratus.</title>
        <authorList>
            <person name="Murali S."/>
            <person name="Liu Y."/>
            <person name="Vee V."/>
            <person name="English A."/>
            <person name="Wang M."/>
            <person name="Skinner E."/>
            <person name="Han Y."/>
            <person name="Muzny D.M."/>
            <person name="Worley K.C."/>
            <person name="Gibbs R.A."/>
        </authorList>
    </citation>
    <scope>NUCLEOTIDE SEQUENCE</scope>
</reference>
<dbReference type="PROSITE" id="PS00018">
    <property type="entry name" value="EF_HAND_1"/>
    <property type="match status" value="1"/>
</dbReference>
<evidence type="ECO:0000256" key="7">
    <source>
        <dbReference type="ARBA" id="ARBA00023136"/>
    </source>
</evidence>
<dbReference type="CTD" id="56926"/>
<evidence type="ECO:0000313" key="12">
    <source>
        <dbReference type="EnsemblMetazoa" id="XP_030833114"/>
    </source>
</evidence>
<dbReference type="InterPro" id="IPR007484">
    <property type="entry name" value="Peptidase_M28"/>
</dbReference>
<dbReference type="OrthoDB" id="5913609at2759"/>
<keyword evidence="7 10" id="KW-0472">Membrane</keyword>
<comment type="similarity">
    <text evidence="2 9">Belongs to the nicastrin family.</text>
</comment>
<keyword evidence="5" id="KW-0256">Endoplasmic reticulum</keyword>
<dbReference type="AlphaFoldDB" id="A0A7M7NB64"/>
<organism evidence="12 13">
    <name type="scientific">Strongylocentrotus purpuratus</name>
    <name type="common">Purple sea urchin</name>
    <dbReference type="NCBI Taxonomy" id="7668"/>
    <lineage>
        <taxon>Eukaryota</taxon>
        <taxon>Metazoa</taxon>
        <taxon>Echinodermata</taxon>
        <taxon>Eleutherozoa</taxon>
        <taxon>Echinozoa</taxon>
        <taxon>Echinoidea</taxon>
        <taxon>Euechinoidea</taxon>
        <taxon>Echinacea</taxon>
        <taxon>Camarodonta</taxon>
        <taxon>Echinidea</taxon>
        <taxon>Strongylocentrotidae</taxon>
        <taxon>Strongylocentrotus</taxon>
    </lineage>
</organism>
<dbReference type="OMA" id="WSTSRHC"/>
<evidence type="ECO:0000313" key="13">
    <source>
        <dbReference type="Proteomes" id="UP000007110"/>
    </source>
</evidence>
<dbReference type="Proteomes" id="UP000007110">
    <property type="component" value="Unassembled WGS sequence"/>
</dbReference>
<feature type="transmembrane region" description="Helical" evidence="10">
    <location>
        <begin position="512"/>
        <end position="533"/>
    </location>
</feature>
<dbReference type="Pfam" id="PF04389">
    <property type="entry name" value="Peptidase_M28"/>
    <property type="match status" value="1"/>
</dbReference>
<dbReference type="CDD" id="cd03882">
    <property type="entry name" value="M28_nicalin_like"/>
    <property type="match status" value="1"/>
</dbReference>
<reference evidence="12" key="2">
    <citation type="submission" date="2021-01" db="UniProtKB">
        <authorList>
            <consortium name="EnsemblMetazoa"/>
        </authorList>
    </citation>
    <scope>IDENTIFICATION</scope>
</reference>
<evidence type="ECO:0000259" key="11">
    <source>
        <dbReference type="Pfam" id="PF04389"/>
    </source>
</evidence>
<keyword evidence="8" id="KW-0325">Glycoprotein</keyword>
<keyword evidence="13" id="KW-1185">Reference proteome</keyword>
<sequence>MWFAEAEEVVEVVRGHFPWTCLLLVPILIAISPVHGAHDFTAYRMQQFDLQGTQYGCRNTLVNLEARPISAKMVTRRCVLAKLSEMTADRYKELKEQGAGALVILLPESLNSSPQDVLNQWMELEPLMLEQEANMPVYFATEDDELLSIHSDIQQAVSGDQAPSAAQALLSAVYANGFQMVVSGSQAKPVKDGHIISFQGQLTGKGVEDQLPTLAVVAHYDAFGAAPHLSHGADSNGSGVVALLELARLFSKLYTSSRTHAKYNLLFFLSGGGKFNYHGTKRWIEDQLESQESSLLSDVSYVLCLDTIGAGDELYLHVSKPPKEGSESHQLLQELEAITKSVNPSMKFSMVHKRINLGDDWLAWEHERFSMQRLPAGTLSHLSSYDSASRSTITDDISRVDSSKLARNVKIIAETLAHHIFGIGSSEMEVFVDGYDVNKDSIDSWIKYLSSEPRSAQLLTKDEPLLNTLQSALSRYLKDVKRLTIKADKREPEYVFYDGLKFTVHAYNVKPAVFDLFLAAGIASYLGLIYLAVQNFSMLRDTVRSYVAKKPKIH</sequence>
<protein>
    <recommendedName>
        <fullName evidence="9">Nicalin</fullName>
    </recommendedName>
</protein>
<dbReference type="InParanoid" id="A0A7M7NB64"/>
<evidence type="ECO:0000256" key="8">
    <source>
        <dbReference type="ARBA" id="ARBA00023180"/>
    </source>
</evidence>
<evidence type="ECO:0000256" key="4">
    <source>
        <dbReference type="ARBA" id="ARBA00022729"/>
    </source>
</evidence>
<dbReference type="PIRSF" id="PIRSF011018">
    <property type="entry name" value="Nicalin"/>
    <property type="match status" value="1"/>
</dbReference>